<proteinExistence type="predicted"/>
<dbReference type="EMBL" id="JACEHE010000027">
    <property type="protein sequence ID" value="MBA2950392.1"/>
    <property type="molecule type" value="Genomic_DNA"/>
</dbReference>
<feature type="region of interest" description="Disordered" evidence="1">
    <location>
        <begin position="188"/>
        <end position="211"/>
    </location>
</feature>
<organism evidence="2 3">
    <name type="scientific">Streptomyces himalayensis subsp. himalayensis</name>
    <dbReference type="NCBI Taxonomy" id="2756131"/>
    <lineage>
        <taxon>Bacteria</taxon>
        <taxon>Bacillati</taxon>
        <taxon>Actinomycetota</taxon>
        <taxon>Actinomycetes</taxon>
        <taxon>Kitasatosporales</taxon>
        <taxon>Streptomycetaceae</taxon>
        <taxon>Streptomyces</taxon>
        <taxon>Streptomyces himalayensis</taxon>
    </lineage>
</organism>
<dbReference type="InterPro" id="IPR038764">
    <property type="entry name" value="GNAT_N_AcTrfase_prd"/>
</dbReference>
<dbReference type="RefSeq" id="WP_181661317.1">
    <property type="nucleotide sequence ID" value="NZ_JACEHE010000027.1"/>
</dbReference>
<evidence type="ECO:0000313" key="3">
    <source>
        <dbReference type="Proteomes" id="UP000545761"/>
    </source>
</evidence>
<reference evidence="2 3" key="1">
    <citation type="submission" date="2020-07" db="EMBL/GenBank/DDBJ databases">
        <title>Streptomyces isolated from Indian soil.</title>
        <authorList>
            <person name="Mandal S."/>
            <person name="Maiti P.K."/>
        </authorList>
    </citation>
    <scope>NUCLEOTIDE SEQUENCE [LARGE SCALE GENOMIC DNA]</scope>
    <source>
        <strain evidence="2 3">PSKA28</strain>
    </source>
</reference>
<gene>
    <name evidence="2" type="ORF">H1D24_32540</name>
</gene>
<comment type="caution">
    <text evidence="2">The sequence shown here is derived from an EMBL/GenBank/DDBJ whole genome shotgun (WGS) entry which is preliminary data.</text>
</comment>
<accession>A0A7W0DSF2</accession>
<evidence type="ECO:0008006" key="4">
    <source>
        <dbReference type="Google" id="ProtNLM"/>
    </source>
</evidence>
<dbReference type="PANTHER" id="PTHR41700">
    <property type="entry name" value="GCN5-RELATED N-ACETYLTRANSFERASE"/>
    <property type="match status" value="1"/>
</dbReference>
<sequence>MFTTTPSFDSATRQAEAAAGAAGVRIETIEAPERLGVVSHLFAEVWGTDPGHEPFAGDVLRSLAHAGGAVHAAFGPTGLLGASAAVFGPPRKGDLYSLIAGTTRISQGVGYALKLAQRAWALEQGARTITWTFDPLVRRNAWFNLVKLGAVAGEYTVDFYGPMDDGFNAGDETDRLTAVWRLDTVGSAEAPARPEPDPPPGPDGQPFTARDGRSLWCRVPEDITAIRRQRPELALAWRTAVRDVLADALADGFTATSMTRDGWYHLTRSDREDTP</sequence>
<dbReference type="PANTHER" id="PTHR41700:SF1">
    <property type="entry name" value="N-ACETYLTRANSFERASE DOMAIN-CONTAINING PROTEIN"/>
    <property type="match status" value="1"/>
</dbReference>
<dbReference type="AlphaFoldDB" id="A0A7W0DSF2"/>
<dbReference type="Proteomes" id="UP000545761">
    <property type="component" value="Unassembled WGS sequence"/>
</dbReference>
<evidence type="ECO:0000256" key="1">
    <source>
        <dbReference type="SAM" id="MobiDB-lite"/>
    </source>
</evidence>
<name>A0A7W0DSF2_9ACTN</name>
<evidence type="ECO:0000313" key="2">
    <source>
        <dbReference type="EMBL" id="MBA2950392.1"/>
    </source>
</evidence>
<protein>
    <recommendedName>
        <fullName evidence="4">Chorismate synthase</fullName>
    </recommendedName>
</protein>